<comment type="function">
    <text evidence="5">Phosphodiesterase responsible for the U6 snRNA 3' end processing. Acts as an exoribonuclease (RNase) responsible for trimming the poly(U) tract of the last nucleotides in the pre-U6 snRNA molecule, leading to the formation of mature U6 snRNA.</text>
</comment>
<dbReference type="GO" id="GO:0005634">
    <property type="term" value="C:nucleus"/>
    <property type="evidence" value="ECO:0007669"/>
    <property type="project" value="UniProtKB-SubCell"/>
</dbReference>
<keyword evidence="3" id="KW-0456">Lyase</keyword>
<keyword evidence="1 5" id="KW-0540">Nuclease</keyword>
<evidence type="ECO:0000256" key="6">
    <source>
        <dbReference type="SAM" id="MobiDB-lite"/>
    </source>
</evidence>
<evidence type="ECO:0000256" key="2">
    <source>
        <dbReference type="ARBA" id="ARBA00022801"/>
    </source>
</evidence>
<feature type="active site" description="Proton donor/acceptor" evidence="5">
    <location>
        <position position="117"/>
    </location>
</feature>
<sequence length="297" mass="32865">MAAQVALLADYESSDDEDAKPSAAKPPVKKRKLPPLASNLVVSSPVDNPALHQGRTRSNPHVEGQWASYVYVPLKVARGSALDTLLGDIFRRAQMLVPTIHSIWDNGDDNGKERELHISLTRPVYLRAHQRDEFKTAVRTICRAYRTFAASFTNFAELTNDERTRTFLTVELGAGHKELEALCSALAPTLRLYRQQEFYDQPRFHTSVAWALLSPPTPPEHTHSDTAHTATPESGSISGETVTTFETIPYFPQDLISTLAQEFGAALLSRHVGTFEAECLCVKIGKEVTQYGLCGDT</sequence>
<keyword evidence="4 5" id="KW-0539">Nucleus</keyword>
<feature type="region of interest" description="Disordered" evidence="6">
    <location>
        <begin position="215"/>
        <end position="238"/>
    </location>
</feature>
<feature type="region of interest" description="Disordered" evidence="6">
    <location>
        <begin position="1"/>
        <end position="59"/>
    </location>
</feature>
<keyword evidence="8" id="KW-1185">Reference proteome</keyword>
<dbReference type="EC" id="3.1.4.-" evidence="5"/>
<dbReference type="GO" id="GO:1990838">
    <property type="term" value="F:poly(U)-specific exoribonuclease activity, producing 3' uridine cyclic phosphate ends"/>
    <property type="evidence" value="ECO:0007669"/>
    <property type="project" value="UniProtKB-UniRule"/>
</dbReference>
<reference evidence="7 8" key="1">
    <citation type="journal article" date="2014" name="PLoS Genet.">
        <title>Analysis of the Phlebiopsis gigantea genome, transcriptome and secretome provides insight into its pioneer colonization strategies of wood.</title>
        <authorList>
            <person name="Hori C."/>
            <person name="Ishida T."/>
            <person name="Igarashi K."/>
            <person name="Samejima M."/>
            <person name="Suzuki H."/>
            <person name="Master E."/>
            <person name="Ferreira P."/>
            <person name="Ruiz-Duenas F.J."/>
            <person name="Held B."/>
            <person name="Canessa P."/>
            <person name="Larrondo L.F."/>
            <person name="Schmoll M."/>
            <person name="Druzhinina I.S."/>
            <person name="Kubicek C.P."/>
            <person name="Gaskell J.A."/>
            <person name="Kersten P."/>
            <person name="St John F."/>
            <person name="Glasner J."/>
            <person name="Sabat G."/>
            <person name="Splinter BonDurant S."/>
            <person name="Syed K."/>
            <person name="Yadav J."/>
            <person name="Mgbeahuruike A.C."/>
            <person name="Kovalchuk A."/>
            <person name="Asiegbu F.O."/>
            <person name="Lackner G."/>
            <person name="Hoffmeister D."/>
            <person name="Rencoret J."/>
            <person name="Gutierrez A."/>
            <person name="Sun H."/>
            <person name="Lindquist E."/>
            <person name="Barry K."/>
            <person name="Riley R."/>
            <person name="Grigoriev I.V."/>
            <person name="Henrissat B."/>
            <person name="Kues U."/>
            <person name="Berka R.M."/>
            <person name="Martinez A.T."/>
            <person name="Covert S.F."/>
            <person name="Blanchette R.A."/>
            <person name="Cullen D."/>
        </authorList>
    </citation>
    <scope>NUCLEOTIDE SEQUENCE [LARGE SCALE GENOMIC DNA]</scope>
    <source>
        <strain evidence="7 8">11061_1 CR5-6</strain>
    </source>
</reference>
<gene>
    <name evidence="5" type="primary">USB1</name>
    <name evidence="7" type="ORF">PHLGIDRAFT_25955</name>
</gene>
<dbReference type="InterPro" id="IPR027521">
    <property type="entry name" value="Usb1"/>
</dbReference>
<comment type="subcellular location">
    <subcellularLocation>
        <location evidence="5">Nucleus</location>
    </subcellularLocation>
</comment>
<dbReference type="EMBL" id="KN840602">
    <property type="protein sequence ID" value="KIP03737.1"/>
    <property type="molecule type" value="Genomic_DNA"/>
</dbReference>
<organism evidence="7 8">
    <name type="scientific">Phlebiopsis gigantea (strain 11061_1 CR5-6)</name>
    <name type="common">White-rot fungus</name>
    <name type="synonym">Peniophora gigantea</name>
    <dbReference type="NCBI Taxonomy" id="745531"/>
    <lineage>
        <taxon>Eukaryota</taxon>
        <taxon>Fungi</taxon>
        <taxon>Dikarya</taxon>
        <taxon>Basidiomycota</taxon>
        <taxon>Agaricomycotina</taxon>
        <taxon>Agaricomycetes</taxon>
        <taxon>Polyporales</taxon>
        <taxon>Phanerochaetaceae</taxon>
        <taxon>Phlebiopsis</taxon>
    </lineage>
</organism>
<proteinExistence type="inferred from homology"/>
<name>A0A0C3S2B5_PHLG1</name>
<evidence type="ECO:0000256" key="5">
    <source>
        <dbReference type="HAMAP-Rule" id="MF_03040"/>
    </source>
</evidence>
<evidence type="ECO:0000313" key="8">
    <source>
        <dbReference type="Proteomes" id="UP000053257"/>
    </source>
</evidence>
<evidence type="ECO:0000256" key="1">
    <source>
        <dbReference type="ARBA" id="ARBA00022722"/>
    </source>
</evidence>
<dbReference type="HOGENOM" id="CLU_057212_1_0_1"/>
<dbReference type="Proteomes" id="UP000053257">
    <property type="component" value="Unassembled WGS sequence"/>
</dbReference>
<dbReference type="HAMAP" id="MF_03040">
    <property type="entry name" value="USB1"/>
    <property type="match status" value="1"/>
</dbReference>
<keyword evidence="2 5" id="KW-0378">Hydrolase</keyword>
<dbReference type="Gene3D" id="3.90.1140.10">
    <property type="entry name" value="Cyclic phosphodiesterase"/>
    <property type="match status" value="1"/>
</dbReference>
<evidence type="ECO:0000256" key="4">
    <source>
        <dbReference type="ARBA" id="ARBA00023242"/>
    </source>
</evidence>
<dbReference type="PANTHER" id="PTHR13522">
    <property type="entry name" value="U6 SNRNA PHOSPHODIESTERASE 1"/>
    <property type="match status" value="1"/>
</dbReference>
<dbReference type="STRING" id="745531.A0A0C3S2B5"/>
<accession>A0A0C3S2B5</accession>
<feature type="compositionally biased region" description="Polar residues" evidence="6">
    <location>
        <begin position="227"/>
        <end position="238"/>
    </location>
</feature>
<feature type="active site" description="Proton donor/acceptor" evidence="5">
    <location>
        <position position="205"/>
    </location>
</feature>
<protein>
    <recommendedName>
        <fullName evidence="5">U6 snRNA phosphodiesterase</fullName>
        <ecNumber evidence="5">3.1.4.-</ecNumber>
    </recommendedName>
</protein>
<dbReference type="PANTHER" id="PTHR13522:SF3">
    <property type="entry name" value="U6 SNRNA PHOSPHODIESTERASE 1"/>
    <property type="match status" value="1"/>
</dbReference>
<evidence type="ECO:0000256" key="3">
    <source>
        <dbReference type="ARBA" id="ARBA00023239"/>
    </source>
</evidence>
<dbReference type="AlphaFoldDB" id="A0A0C3S2B5"/>
<dbReference type="OrthoDB" id="49151at2759"/>
<dbReference type="GO" id="GO:0016829">
    <property type="term" value="F:lyase activity"/>
    <property type="evidence" value="ECO:0007669"/>
    <property type="project" value="UniProtKB-KW"/>
</dbReference>
<dbReference type="GO" id="GO:0034477">
    <property type="term" value="P:U6 snRNA 3'-end processing"/>
    <property type="evidence" value="ECO:0007669"/>
    <property type="project" value="UniProtKB-UniRule"/>
</dbReference>
<dbReference type="Pfam" id="PF09749">
    <property type="entry name" value="HVSL"/>
    <property type="match status" value="1"/>
</dbReference>
<evidence type="ECO:0000313" key="7">
    <source>
        <dbReference type="EMBL" id="KIP03737.1"/>
    </source>
</evidence>
<comment type="similarity">
    <text evidence="5">Belongs to the 2H phosphoesterase superfamily. USB1 family.</text>
</comment>